<keyword evidence="4" id="KW-1185">Reference proteome</keyword>
<keyword evidence="1" id="KW-0175">Coiled coil</keyword>
<protein>
    <submittedName>
        <fullName evidence="3">Uncharacterized protein YydD (DUF2326 family)</fullName>
    </submittedName>
</protein>
<dbReference type="AlphaFoldDB" id="A0AA45C5G3"/>
<dbReference type="InterPro" id="IPR027417">
    <property type="entry name" value="P-loop_NTPase"/>
</dbReference>
<dbReference type="InterPro" id="IPR018760">
    <property type="entry name" value="DUF2326"/>
</dbReference>
<feature type="coiled-coil region" evidence="1">
    <location>
        <begin position="395"/>
        <end position="422"/>
    </location>
</feature>
<evidence type="ECO:0000313" key="4">
    <source>
        <dbReference type="Proteomes" id="UP000245921"/>
    </source>
</evidence>
<dbReference type="RefSeq" id="WP_109605584.1">
    <property type="nucleotide sequence ID" value="NZ_QGGI01000016.1"/>
</dbReference>
<accession>A0AA45C5G3</accession>
<name>A0AA45C5G3_9BACT</name>
<dbReference type="Proteomes" id="UP000245921">
    <property type="component" value="Unassembled WGS sequence"/>
</dbReference>
<sequence length="574" mass="67527">MFIKNLKISKENEIIRELKFQAGLNLIIDKTPANVEQLTGNNVGKTTVLKLIDFCLGAKPKVIYSDTENKKEEYKLVKDYLIDNEILVTLVLVEDLSNEDSIQIKIERNFLSRKKAIRRINDKDILEQDFEDELQRLIIPQQKSDKPTFRQIISHNIRYKDENINNTLKTLNKYTSDVEYEALYLFLLGCKFEDGSKKQSLLTKMDQEKTFKQRLEKKETKSAYEMLLSIIEDEIDDLNKRKSNLNLNENFEQDLEELNFIKYRINKSSSEISKLKIRENLIEEAELEMKQNISKIDLRQLEIIYKEATKNISGIQKKFEDLVAYHNKMLVEKTKFITAELPLLKEKIKQEEMKLTELLKKEKELSEKIAKSDSFEELEKIIRELNKKHALKGEYESSITQFEEVEININELNKKIEEIDNLLFSGDFEEVIKVQVKKFNKYFSDISYKLYGEKYALKYDKIKNKKNQLIYKFSAFNTNLSSGKKQGEILCFDLAYVLFADEERIPCLHFLLNDKKELMHDNQLIEVSKFVKEKNIQLVVSILKDKLPTELLDSGNIVVELSQESKLFKIEESE</sequence>
<organism evidence="3 4">
    <name type="scientific">Oceanotoga teriensis</name>
    <dbReference type="NCBI Taxonomy" id="515440"/>
    <lineage>
        <taxon>Bacteria</taxon>
        <taxon>Thermotogati</taxon>
        <taxon>Thermotogota</taxon>
        <taxon>Thermotogae</taxon>
        <taxon>Petrotogales</taxon>
        <taxon>Petrotogaceae</taxon>
        <taxon>Oceanotoga</taxon>
    </lineage>
</organism>
<evidence type="ECO:0000313" key="3">
    <source>
        <dbReference type="EMBL" id="PWJ88990.1"/>
    </source>
</evidence>
<feature type="coiled-coil region" evidence="1">
    <location>
        <begin position="298"/>
        <end position="368"/>
    </location>
</feature>
<dbReference type="Pfam" id="PF10088">
    <property type="entry name" value="DUF2326"/>
    <property type="match status" value="1"/>
</dbReference>
<dbReference type="EMBL" id="QGGI01000016">
    <property type="protein sequence ID" value="PWJ88990.1"/>
    <property type="molecule type" value="Genomic_DNA"/>
</dbReference>
<evidence type="ECO:0000256" key="1">
    <source>
        <dbReference type="SAM" id="Coils"/>
    </source>
</evidence>
<gene>
    <name evidence="3" type="ORF">C7380_1163</name>
</gene>
<evidence type="ECO:0000259" key="2">
    <source>
        <dbReference type="Pfam" id="PF10088"/>
    </source>
</evidence>
<comment type="caution">
    <text evidence="3">The sequence shown here is derived from an EMBL/GenBank/DDBJ whole genome shotgun (WGS) entry which is preliminary data.</text>
</comment>
<reference evidence="3 4" key="1">
    <citation type="submission" date="2018-05" db="EMBL/GenBank/DDBJ databases">
        <title>Genomic Encyclopedia of Type Strains, Phase IV (KMG-IV): sequencing the most valuable type-strain genomes for metagenomic binning, comparative biology and taxonomic classification.</title>
        <authorList>
            <person name="Goeker M."/>
        </authorList>
    </citation>
    <scope>NUCLEOTIDE SEQUENCE [LARGE SCALE GENOMIC DNA]</scope>
    <source>
        <strain evidence="3 4">DSM 24906</strain>
    </source>
</reference>
<feature type="domain" description="DUF2326" evidence="2">
    <location>
        <begin position="448"/>
        <end position="571"/>
    </location>
</feature>
<dbReference type="Gene3D" id="3.40.50.300">
    <property type="entry name" value="P-loop containing nucleotide triphosphate hydrolases"/>
    <property type="match status" value="1"/>
</dbReference>
<proteinExistence type="predicted"/>
<feature type="coiled-coil region" evidence="1">
    <location>
        <begin position="221"/>
        <end position="248"/>
    </location>
</feature>